<reference evidence="1" key="1">
    <citation type="submission" date="2021-07" db="EMBL/GenBank/DDBJ databases">
        <authorList>
            <person name="Branca A.L. A."/>
        </authorList>
    </citation>
    <scope>NUCLEOTIDE SEQUENCE</scope>
</reference>
<gene>
    <name evidence="1" type="ORF">PSALAMII_LOCUS10706</name>
</gene>
<keyword evidence="2" id="KW-1185">Reference proteome</keyword>
<protein>
    <submittedName>
        <fullName evidence="1">Uncharacterized protein</fullName>
    </submittedName>
</protein>
<dbReference type="OrthoDB" id="5086884at2759"/>
<evidence type="ECO:0000313" key="2">
    <source>
        <dbReference type="Proteomes" id="UP001152649"/>
    </source>
</evidence>
<name>A0A9W4NZB8_9EURO</name>
<sequence>MGWSGIYPHLLSYASPFLKHREKPPLLPCCYQVPSSLPPSQSFTSHYPHRCETFNLRGMKGWAD</sequence>
<dbReference type="Proteomes" id="UP001152649">
    <property type="component" value="Unassembled WGS sequence"/>
</dbReference>
<dbReference type="EMBL" id="CAJVPG010000455">
    <property type="protein sequence ID" value="CAG8428049.1"/>
    <property type="molecule type" value="Genomic_DNA"/>
</dbReference>
<evidence type="ECO:0000313" key="1">
    <source>
        <dbReference type="EMBL" id="CAG8428049.1"/>
    </source>
</evidence>
<proteinExistence type="predicted"/>
<organism evidence="1 2">
    <name type="scientific">Penicillium salamii</name>
    <dbReference type="NCBI Taxonomy" id="1612424"/>
    <lineage>
        <taxon>Eukaryota</taxon>
        <taxon>Fungi</taxon>
        <taxon>Dikarya</taxon>
        <taxon>Ascomycota</taxon>
        <taxon>Pezizomycotina</taxon>
        <taxon>Eurotiomycetes</taxon>
        <taxon>Eurotiomycetidae</taxon>
        <taxon>Eurotiales</taxon>
        <taxon>Aspergillaceae</taxon>
        <taxon>Penicillium</taxon>
    </lineage>
</organism>
<accession>A0A9W4NZB8</accession>
<comment type="caution">
    <text evidence="1">The sequence shown here is derived from an EMBL/GenBank/DDBJ whole genome shotgun (WGS) entry which is preliminary data.</text>
</comment>
<dbReference type="AlphaFoldDB" id="A0A9W4NZB8"/>